<dbReference type="AlphaFoldDB" id="A0A9Q0BI34"/>
<dbReference type="Proteomes" id="UP001059596">
    <property type="component" value="Unassembled WGS sequence"/>
</dbReference>
<gene>
    <name evidence="2" type="ORF">M5D96_014162</name>
</gene>
<proteinExistence type="predicted"/>
<evidence type="ECO:0000256" key="1">
    <source>
        <dbReference type="SAM" id="MobiDB-lite"/>
    </source>
</evidence>
<accession>A0A9Q0BI34</accession>
<evidence type="ECO:0000313" key="2">
    <source>
        <dbReference type="EMBL" id="KAI8033082.1"/>
    </source>
</evidence>
<evidence type="ECO:0000313" key="3">
    <source>
        <dbReference type="Proteomes" id="UP001059596"/>
    </source>
</evidence>
<feature type="compositionally biased region" description="Polar residues" evidence="1">
    <location>
        <begin position="1"/>
        <end position="13"/>
    </location>
</feature>
<comment type="caution">
    <text evidence="2">The sequence shown here is derived from an EMBL/GenBank/DDBJ whole genome shotgun (WGS) entry which is preliminary data.</text>
</comment>
<dbReference type="EMBL" id="JAMKOV010000218">
    <property type="protein sequence ID" value="KAI8033082.1"/>
    <property type="molecule type" value="Genomic_DNA"/>
</dbReference>
<sequence length="74" mass="8062">DDFLTETPQNSCGPSPGSPPKEQIEELKVCVRDLQGKLDANTKTIEANTNQLAECAQQISKLTAMLQIFLKGKS</sequence>
<organism evidence="2 3">
    <name type="scientific">Drosophila gunungcola</name>
    <name type="common">fruit fly</name>
    <dbReference type="NCBI Taxonomy" id="103775"/>
    <lineage>
        <taxon>Eukaryota</taxon>
        <taxon>Metazoa</taxon>
        <taxon>Ecdysozoa</taxon>
        <taxon>Arthropoda</taxon>
        <taxon>Hexapoda</taxon>
        <taxon>Insecta</taxon>
        <taxon>Pterygota</taxon>
        <taxon>Neoptera</taxon>
        <taxon>Endopterygota</taxon>
        <taxon>Diptera</taxon>
        <taxon>Brachycera</taxon>
        <taxon>Muscomorpha</taxon>
        <taxon>Ephydroidea</taxon>
        <taxon>Drosophilidae</taxon>
        <taxon>Drosophila</taxon>
        <taxon>Sophophora</taxon>
    </lineage>
</organism>
<feature type="non-terminal residue" evidence="2">
    <location>
        <position position="1"/>
    </location>
</feature>
<keyword evidence="3" id="KW-1185">Reference proteome</keyword>
<protein>
    <submittedName>
        <fullName evidence="2">Uncharacterized protein</fullName>
    </submittedName>
</protein>
<feature type="region of interest" description="Disordered" evidence="1">
    <location>
        <begin position="1"/>
        <end position="22"/>
    </location>
</feature>
<name>A0A9Q0BI34_9MUSC</name>
<reference evidence="2" key="1">
    <citation type="journal article" date="2023" name="Genome Biol. Evol.">
        <title>Long-read-based Genome Assembly of Drosophila gunungcola Reveals Fewer Chemosensory Genes in Flower-breeding Species.</title>
        <authorList>
            <person name="Negi A."/>
            <person name="Liao B.Y."/>
            <person name="Yeh S.D."/>
        </authorList>
    </citation>
    <scope>NUCLEOTIDE SEQUENCE</scope>
    <source>
        <strain evidence="2">Sukarami</strain>
    </source>
</reference>